<reference evidence="5 6" key="1">
    <citation type="submission" date="2017-03" db="EMBL/GenBank/DDBJ databases">
        <authorList>
            <person name="Afonso C.L."/>
            <person name="Miller P.J."/>
            <person name="Scott M.A."/>
            <person name="Spackman E."/>
            <person name="Goraichik I."/>
            <person name="Dimitrov K.M."/>
            <person name="Suarez D.L."/>
            <person name="Swayne D.E."/>
        </authorList>
    </citation>
    <scope>NUCLEOTIDE SEQUENCE [LARGE SCALE GENOMIC DNA]</scope>
    <source>
        <strain evidence="5 6">CECT 7745</strain>
    </source>
</reference>
<dbReference type="InterPro" id="IPR051081">
    <property type="entry name" value="HTH_MetalResp_TranReg"/>
</dbReference>
<dbReference type="SMART" id="SM00418">
    <property type="entry name" value="HTH_ARSR"/>
    <property type="match status" value="1"/>
</dbReference>
<dbReference type="InterPro" id="IPR011991">
    <property type="entry name" value="ArsR-like_HTH"/>
</dbReference>
<dbReference type="PANTHER" id="PTHR33154">
    <property type="entry name" value="TRANSCRIPTIONAL REGULATOR, ARSR FAMILY"/>
    <property type="match status" value="1"/>
</dbReference>
<gene>
    <name evidence="5" type="primary">arsR</name>
    <name evidence="5" type="ORF">ROA7745_03656</name>
</gene>
<evidence type="ECO:0000259" key="4">
    <source>
        <dbReference type="PROSITE" id="PS50987"/>
    </source>
</evidence>
<name>A0A1X7BVX6_9RHOB</name>
<protein>
    <submittedName>
        <fullName evidence="5">Arsenical resistance operon repressor</fullName>
    </submittedName>
</protein>
<dbReference type="PROSITE" id="PS50987">
    <property type="entry name" value="HTH_ARSR_2"/>
    <property type="match status" value="1"/>
</dbReference>
<dbReference type="NCBIfam" id="NF033788">
    <property type="entry name" value="HTH_metalloreg"/>
    <property type="match status" value="1"/>
</dbReference>
<organism evidence="5 6">
    <name type="scientific">Roseovarius aestuarii</name>
    <dbReference type="NCBI Taxonomy" id="475083"/>
    <lineage>
        <taxon>Bacteria</taxon>
        <taxon>Pseudomonadati</taxon>
        <taxon>Pseudomonadota</taxon>
        <taxon>Alphaproteobacteria</taxon>
        <taxon>Rhodobacterales</taxon>
        <taxon>Roseobacteraceae</taxon>
        <taxon>Roseovarius</taxon>
    </lineage>
</organism>
<keyword evidence="2" id="KW-0238">DNA-binding</keyword>
<evidence type="ECO:0000256" key="3">
    <source>
        <dbReference type="ARBA" id="ARBA00023163"/>
    </source>
</evidence>
<feature type="domain" description="HTH arsR-type" evidence="4">
    <location>
        <begin position="2"/>
        <end position="97"/>
    </location>
</feature>
<accession>A0A1X7BVX6</accession>
<dbReference type="InterPro" id="IPR036388">
    <property type="entry name" value="WH-like_DNA-bd_sf"/>
</dbReference>
<evidence type="ECO:0000313" key="6">
    <source>
        <dbReference type="Proteomes" id="UP000193224"/>
    </source>
</evidence>
<dbReference type="PRINTS" id="PR00778">
    <property type="entry name" value="HTHARSR"/>
</dbReference>
<keyword evidence="6" id="KW-1185">Reference proteome</keyword>
<dbReference type="GO" id="GO:0003677">
    <property type="term" value="F:DNA binding"/>
    <property type="evidence" value="ECO:0007669"/>
    <property type="project" value="UniProtKB-KW"/>
</dbReference>
<dbReference type="AlphaFoldDB" id="A0A1X7BVX6"/>
<dbReference type="PANTHER" id="PTHR33154:SF15">
    <property type="entry name" value="REGULATORY PROTEIN ARSR"/>
    <property type="match status" value="1"/>
</dbReference>
<dbReference type="Proteomes" id="UP000193224">
    <property type="component" value="Unassembled WGS sequence"/>
</dbReference>
<dbReference type="CDD" id="cd00090">
    <property type="entry name" value="HTH_ARSR"/>
    <property type="match status" value="1"/>
</dbReference>
<dbReference type="Pfam" id="PF12840">
    <property type="entry name" value="HTH_20"/>
    <property type="match status" value="1"/>
</dbReference>
<proteinExistence type="predicted"/>
<evidence type="ECO:0000256" key="2">
    <source>
        <dbReference type="ARBA" id="ARBA00023125"/>
    </source>
</evidence>
<evidence type="ECO:0000256" key="1">
    <source>
        <dbReference type="ARBA" id="ARBA00023015"/>
    </source>
</evidence>
<dbReference type="OrthoDB" id="9804742at2"/>
<dbReference type="RefSeq" id="WP_085801721.1">
    <property type="nucleotide sequence ID" value="NZ_FWXB01000016.1"/>
</dbReference>
<dbReference type="Gene3D" id="1.10.10.10">
    <property type="entry name" value="Winged helix-like DNA-binding domain superfamily/Winged helix DNA-binding domain"/>
    <property type="match status" value="1"/>
</dbReference>
<dbReference type="EMBL" id="FWXB01000016">
    <property type="protein sequence ID" value="SMC13796.1"/>
    <property type="molecule type" value="Genomic_DNA"/>
</dbReference>
<dbReference type="GO" id="GO:0003700">
    <property type="term" value="F:DNA-binding transcription factor activity"/>
    <property type="evidence" value="ECO:0007669"/>
    <property type="project" value="InterPro"/>
</dbReference>
<sequence>MRDTVSDERLIIQLKAMAHPARLKILQLLTDRGKCMCGEIVEVLPLTQSTVSQHLKILKEAGLLEGTINGPRSCYYVNAQAIGVLRQALSDCLAGFEAAAQLHDD</sequence>
<keyword evidence="1" id="KW-0805">Transcription regulation</keyword>
<evidence type="ECO:0000313" key="5">
    <source>
        <dbReference type="EMBL" id="SMC13796.1"/>
    </source>
</evidence>
<dbReference type="InterPro" id="IPR036390">
    <property type="entry name" value="WH_DNA-bd_sf"/>
</dbReference>
<dbReference type="InterPro" id="IPR001845">
    <property type="entry name" value="HTH_ArsR_DNA-bd_dom"/>
</dbReference>
<keyword evidence="3" id="KW-0804">Transcription</keyword>
<dbReference type="SUPFAM" id="SSF46785">
    <property type="entry name" value="Winged helix' DNA-binding domain"/>
    <property type="match status" value="1"/>
</dbReference>